<keyword evidence="4 5" id="KW-0472">Membrane</keyword>
<feature type="transmembrane region" description="Helical" evidence="5">
    <location>
        <begin position="97"/>
        <end position="114"/>
    </location>
</feature>
<feature type="transmembrane region" description="Helical" evidence="5">
    <location>
        <begin position="194"/>
        <end position="212"/>
    </location>
</feature>
<evidence type="ECO:0000256" key="2">
    <source>
        <dbReference type="ARBA" id="ARBA00022692"/>
    </source>
</evidence>
<evidence type="ECO:0000259" key="6">
    <source>
        <dbReference type="Pfam" id="PF13515"/>
    </source>
</evidence>
<accession>A0A7Y9S1Z2</accession>
<comment type="caution">
    <text evidence="7">The sequence shown here is derived from an EMBL/GenBank/DDBJ whole genome shotgun (WGS) entry which is preliminary data.</text>
</comment>
<evidence type="ECO:0000256" key="1">
    <source>
        <dbReference type="ARBA" id="ARBA00004141"/>
    </source>
</evidence>
<dbReference type="InterPro" id="IPR049453">
    <property type="entry name" value="Memb_transporter_dom"/>
</dbReference>
<sequence>MPAHTTVAREVLRLGAHNGAHRVALRAGISVLVPLLILWSVDQVPWSIYAAFGAMTSLYGRSVVGLERVRMQVTLAVLLTWAVGLGALVSISDHRGWLAVPVAALVAGVGSWISDVESWHPPGPLFLIFAFAAVASIPGEATDLPIAVGVAGSSALFSLLVGSAGAAWRRLRTGAPLSSPTRLRPPPRRAARRHVARAVASVVIAGSLATAIGIGHPYWAMVSAVVPLVAKDLLPQAVRGIQRIIGTALGLVSAALLLELDLPVLALILVVVVMQVAAELLVGRNYAIALVAITPLALLMVHLAAPTPTRTLIIDRGVETVIGVAIGILIGYVTRDRKEA</sequence>
<dbReference type="Proteomes" id="UP000540656">
    <property type="component" value="Unassembled WGS sequence"/>
</dbReference>
<name>A0A7Y9S1Z2_9ACTN</name>
<dbReference type="AlphaFoldDB" id="A0A7Y9S1Z2"/>
<evidence type="ECO:0000256" key="3">
    <source>
        <dbReference type="ARBA" id="ARBA00022989"/>
    </source>
</evidence>
<keyword evidence="8" id="KW-1185">Reference proteome</keyword>
<dbReference type="RefSeq" id="WP_179503349.1">
    <property type="nucleotide sequence ID" value="NZ_JACCAA010000001.1"/>
</dbReference>
<proteinExistence type="predicted"/>
<organism evidence="7 8">
    <name type="scientific">Nocardioides daedukensis</name>
    <dbReference type="NCBI Taxonomy" id="634462"/>
    <lineage>
        <taxon>Bacteria</taxon>
        <taxon>Bacillati</taxon>
        <taxon>Actinomycetota</taxon>
        <taxon>Actinomycetes</taxon>
        <taxon>Propionibacteriales</taxon>
        <taxon>Nocardioidaceae</taxon>
        <taxon>Nocardioides</taxon>
    </lineage>
</organism>
<feature type="transmembrane region" description="Helical" evidence="5">
    <location>
        <begin position="317"/>
        <end position="334"/>
    </location>
</feature>
<feature type="transmembrane region" description="Helical" evidence="5">
    <location>
        <begin position="287"/>
        <end position="305"/>
    </location>
</feature>
<reference evidence="7 8" key="1">
    <citation type="submission" date="2020-07" db="EMBL/GenBank/DDBJ databases">
        <title>Sequencing the genomes of 1000 actinobacteria strains.</title>
        <authorList>
            <person name="Klenk H.-P."/>
        </authorList>
    </citation>
    <scope>NUCLEOTIDE SEQUENCE [LARGE SCALE GENOMIC DNA]</scope>
    <source>
        <strain evidence="7 8">DSM 23819</strain>
    </source>
</reference>
<gene>
    <name evidence="7" type="ORF">BJ980_003338</name>
</gene>
<evidence type="ECO:0000313" key="8">
    <source>
        <dbReference type="Proteomes" id="UP000540656"/>
    </source>
</evidence>
<keyword evidence="3 5" id="KW-1133">Transmembrane helix</keyword>
<evidence type="ECO:0000256" key="5">
    <source>
        <dbReference type="SAM" id="Phobius"/>
    </source>
</evidence>
<comment type="subcellular location">
    <subcellularLocation>
        <location evidence="1">Membrane</location>
        <topology evidence="1">Multi-pass membrane protein</topology>
    </subcellularLocation>
</comment>
<feature type="transmembrane region" description="Helical" evidence="5">
    <location>
        <begin position="23"/>
        <end position="41"/>
    </location>
</feature>
<protein>
    <submittedName>
        <fullName evidence="7">Putative membrane protein</fullName>
    </submittedName>
</protein>
<dbReference type="Pfam" id="PF13515">
    <property type="entry name" value="FUSC_2"/>
    <property type="match status" value="1"/>
</dbReference>
<feature type="transmembrane region" description="Helical" evidence="5">
    <location>
        <begin position="144"/>
        <end position="168"/>
    </location>
</feature>
<evidence type="ECO:0000256" key="4">
    <source>
        <dbReference type="ARBA" id="ARBA00023136"/>
    </source>
</evidence>
<keyword evidence="2 5" id="KW-0812">Transmembrane</keyword>
<evidence type="ECO:0000313" key="7">
    <source>
        <dbReference type="EMBL" id="NYG60415.1"/>
    </source>
</evidence>
<feature type="transmembrane region" description="Helical" evidence="5">
    <location>
        <begin position="73"/>
        <end position="91"/>
    </location>
</feature>
<dbReference type="GO" id="GO:0016020">
    <property type="term" value="C:membrane"/>
    <property type="evidence" value="ECO:0007669"/>
    <property type="project" value="UniProtKB-SubCell"/>
</dbReference>
<dbReference type="EMBL" id="JACCAA010000001">
    <property type="protein sequence ID" value="NYG60415.1"/>
    <property type="molecule type" value="Genomic_DNA"/>
</dbReference>
<feature type="domain" description="Integral membrane bound transporter" evidence="6">
    <location>
        <begin position="204"/>
        <end position="330"/>
    </location>
</feature>